<name>A0A072NWS8_9EURO</name>
<dbReference type="SUPFAM" id="SSF53474">
    <property type="entry name" value="alpha/beta-Hydrolases"/>
    <property type="match status" value="1"/>
</dbReference>
<dbReference type="VEuPathDB" id="FungiDB:A1O9_12061"/>
<dbReference type="SUPFAM" id="SSF52540">
    <property type="entry name" value="P-loop containing nucleoside triphosphate hydrolases"/>
    <property type="match status" value="1"/>
</dbReference>
<dbReference type="InterPro" id="IPR007751">
    <property type="entry name" value="DUF676_lipase-like"/>
</dbReference>
<keyword evidence="2" id="KW-0677">Repeat</keyword>
<dbReference type="Pfam" id="PF24883">
    <property type="entry name" value="NPHP3_N"/>
    <property type="match status" value="1"/>
</dbReference>
<evidence type="ECO:0000313" key="7">
    <source>
        <dbReference type="Proteomes" id="UP000027920"/>
    </source>
</evidence>
<dbReference type="RefSeq" id="XP_013254661.1">
    <property type="nucleotide sequence ID" value="XM_013399207.1"/>
</dbReference>
<feature type="compositionally biased region" description="Acidic residues" evidence="3">
    <location>
        <begin position="32"/>
        <end position="44"/>
    </location>
</feature>
<dbReference type="InterPro" id="IPR027417">
    <property type="entry name" value="P-loop_NTPase"/>
</dbReference>
<feature type="domain" description="DUF676" evidence="4">
    <location>
        <begin position="71"/>
        <end position="203"/>
    </location>
</feature>
<sequence>MQQFFGRTFGKNKDSDPVGDKSKHKHKRKYEDESEEEDEEEGDAPETSARDGVGPLCFADSCEGNANGTDLVFVHGFRGSRLETWSCGDTFWPRDLLQDDLKNARIVTWGYDASFANAFTYASQESIFGHAETLLNDLARLRRGITRPILFICHSLGGLVVKEALIKSAAYKNHRRHLSLGEIYASTIGVIFLGTPHRGSSQEALGEVVANVAKLSFRQPNNQLLQTLKPDSHILENQRDQFTTISRSLNIVCIREELPTGLGLIVEEASACYDGFNVRRDAIHANHMNMVKFASKGDEGYKRTLGHIEDIRSVQEPEIQQDILKVLKYSTVCNREGAIDEGYAQTCSWILSPQSTTNWASSQPSQFSSWLKGNDTFFWISGKAGCGKSTLMKYIYQDNTTKEELSIWADGKALILAGYFFFERGDVDQKSREGMLRSILHQVLSTRRDLIPKVFGQFFESTLPLSQGFISWKTLSGSFISMLDHLQDAKVCFFLDGLDEQRMIDRMDEYTEKEEIVHFLRRFKNRGNVKVCISSRELGMFEQGFRNFPRLQVHEHTANSIAQYCEVRLTEEASYLMDRPDFVFSITEKSRGVFLWVRIVVDMLVKGSADGDSKEELMNSLNILPARLGGEDGLYMHMMRTIDRKYLSEAKRLFQL</sequence>
<feature type="domain" description="Nephrocystin 3-like N-terminal" evidence="5">
    <location>
        <begin position="346"/>
        <end position="536"/>
    </location>
</feature>
<keyword evidence="7" id="KW-1185">Reference proteome</keyword>
<dbReference type="Gene3D" id="3.40.50.300">
    <property type="entry name" value="P-loop containing nucleotide triphosphate hydrolases"/>
    <property type="match status" value="1"/>
</dbReference>
<evidence type="ECO:0000259" key="5">
    <source>
        <dbReference type="Pfam" id="PF24883"/>
    </source>
</evidence>
<evidence type="ECO:0000313" key="6">
    <source>
        <dbReference type="EMBL" id="KEF52071.1"/>
    </source>
</evidence>
<evidence type="ECO:0000256" key="3">
    <source>
        <dbReference type="SAM" id="MobiDB-lite"/>
    </source>
</evidence>
<feature type="region of interest" description="Disordered" evidence="3">
    <location>
        <begin position="1"/>
        <end position="51"/>
    </location>
</feature>
<comment type="caution">
    <text evidence="6">The sequence shown here is derived from an EMBL/GenBank/DDBJ whole genome shotgun (WGS) entry which is preliminary data.</text>
</comment>
<comment type="similarity">
    <text evidence="1">Belongs to the putative lipase ROG1 family.</text>
</comment>
<organism evidence="6 7">
    <name type="scientific">Exophiala aquamarina CBS 119918</name>
    <dbReference type="NCBI Taxonomy" id="1182545"/>
    <lineage>
        <taxon>Eukaryota</taxon>
        <taxon>Fungi</taxon>
        <taxon>Dikarya</taxon>
        <taxon>Ascomycota</taxon>
        <taxon>Pezizomycotina</taxon>
        <taxon>Eurotiomycetes</taxon>
        <taxon>Chaetothyriomycetidae</taxon>
        <taxon>Chaetothyriales</taxon>
        <taxon>Herpotrichiellaceae</taxon>
        <taxon>Exophiala</taxon>
    </lineage>
</organism>
<dbReference type="Pfam" id="PF05057">
    <property type="entry name" value="DUF676"/>
    <property type="match status" value="1"/>
</dbReference>
<dbReference type="EMBL" id="AMGV01000020">
    <property type="protein sequence ID" value="KEF52071.1"/>
    <property type="molecule type" value="Genomic_DNA"/>
</dbReference>
<proteinExistence type="inferred from homology"/>
<protein>
    <submittedName>
        <fullName evidence="6">Uncharacterized protein</fullName>
    </submittedName>
</protein>
<dbReference type="InterPro" id="IPR029058">
    <property type="entry name" value="AB_hydrolase_fold"/>
</dbReference>
<dbReference type="PANTHER" id="PTHR10039:SF5">
    <property type="entry name" value="NACHT DOMAIN-CONTAINING PROTEIN"/>
    <property type="match status" value="1"/>
</dbReference>
<dbReference type="GeneID" id="25286956"/>
<dbReference type="Proteomes" id="UP000027920">
    <property type="component" value="Unassembled WGS sequence"/>
</dbReference>
<dbReference type="InterPro" id="IPR056884">
    <property type="entry name" value="NPHP3-like_N"/>
</dbReference>
<feature type="compositionally biased region" description="Basic and acidic residues" evidence="3">
    <location>
        <begin position="11"/>
        <end position="21"/>
    </location>
</feature>
<evidence type="ECO:0000259" key="4">
    <source>
        <dbReference type="Pfam" id="PF05057"/>
    </source>
</evidence>
<accession>A0A072NWS8</accession>
<evidence type="ECO:0000256" key="1">
    <source>
        <dbReference type="ARBA" id="ARBA00007920"/>
    </source>
</evidence>
<dbReference type="AlphaFoldDB" id="A0A072NWS8"/>
<dbReference type="Gene3D" id="3.40.50.1820">
    <property type="entry name" value="alpha/beta hydrolase"/>
    <property type="match status" value="1"/>
</dbReference>
<gene>
    <name evidence="6" type="ORF">A1O9_12061</name>
</gene>
<dbReference type="HOGENOM" id="CLU_418327_0_0_1"/>
<evidence type="ECO:0000256" key="2">
    <source>
        <dbReference type="ARBA" id="ARBA00022737"/>
    </source>
</evidence>
<dbReference type="PANTHER" id="PTHR10039">
    <property type="entry name" value="AMELOGENIN"/>
    <property type="match status" value="1"/>
</dbReference>
<reference evidence="6 7" key="1">
    <citation type="submission" date="2013-03" db="EMBL/GenBank/DDBJ databases">
        <title>The Genome Sequence of Exophiala aquamarina CBS 119918.</title>
        <authorList>
            <consortium name="The Broad Institute Genomics Platform"/>
            <person name="Cuomo C."/>
            <person name="de Hoog S."/>
            <person name="Gorbushina A."/>
            <person name="Walker B."/>
            <person name="Young S.K."/>
            <person name="Zeng Q."/>
            <person name="Gargeya S."/>
            <person name="Fitzgerald M."/>
            <person name="Haas B."/>
            <person name="Abouelleil A."/>
            <person name="Allen A.W."/>
            <person name="Alvarado L."/>
            <person name="Arachchi H.M."/>
            <person name="Berlin A.M."/>
            <person name="Chapman S.B."/>
            <person name="Gainer-Dewar J."/>
            <person name="Goldberg J."/>
            <person name="Griggs A."/>
            <person name="Gujja S."/>
            <person name="Hansen M."/>
            <person name="Howarth C."/>
            <person name="Imamovic A."/>
            <person name="Ireland A."/>
            <person name="Larimer J."/>
            <person name="McCowan C."/>
            <person name="Murphy C."/>
            <person name="Pearson M."/>
            <person name="Poon T.W."/>
            <person name="Priest M."/>
            <person name="Roberts A."/>
            <person name="Saif S."/>
            <person name="Shea T."/>
            <person name="Sisk P."/>
            <person name="Sykes S."/>
            <person name="Wortman J."/>
            <person name="Nusbaum C."/>
            <person name="Birren B."/>
        </authorList>
    </citation>
    <scope>NUCLEOTIDE SEQUENCE [LARGE SCALE GENOMIC DNA]</scope>
    <source>
        <strain evidence="6 7">CBS 119918</strain>
    </source>
</reference>
<feature type="non-terminal residue" evidence="6">
    <location>
        <position position="656"/>
    </location>
</feature>
<dbReference type="OrthoDB" id="4115537at2759"/>